<dbReference type="InterPro" id="IPR000383">
    <property type="entry name" value="Xaa-Pro-like_dom"/>
</dbReference>
<dbReference type="Gene3D" id="2.60.120.260">
    <property type="entry name" value="Galactose-binding domain-like"/>
    <property type="match status" value="1"/>
</dbReference>
<dbReference type="KEGG" id="smag:AN936_19700"/>
<feature type="domain" description="Xaa-Pro dipeptidyl-peptidase C-terminal" evidence="3">
    <location>
        <begin position="381"/>
        <end position="643"/>
    </location>
</feature>
<dbReference type="AlphaFoldDB" id="A0A0N9V3S8"/>
<sequence>MGMEMIKKSLAALTLVLTLSPLVGAHAQRTVTPVVQPGGDIPKSYSPESEGTDYERRVVMVPMRDGVKLQTIIIVPKGAKNAPILMDRTPYNATARSTRSTSTRMVNALPFENEQFVKNGYIIVWQDTRGKFGSEGDYTMIMPVAGPLNKTGVDHSTDAYDTIDWLVNKANLPESNGRVGMIGSSYEGYTTAMALLNPHPALRAAAPESPIIDGWMGDDWFHYGAFRQLMLGFVAMQSGEKGFASAPSHGGGDDYDVFREAGSAGDWARARGFDQLPAFKRVVANPEYNATWSGQAVDKLLAANPSNVPTLWVQPIWDQEDSYGAIHSFEALRAAGKTGNNHLILGPWFHSQVNRAAGGRSVGPLNWDGDTVEHYWKRMVLPFFNEHLKDGPPSNMPVATVYNTGEDRWERLTTWPLACEKGCPSPLTPLYLAADGGLSFKAGAAGGDSYVSDPAKPVPFLQRPFSMQRSVYTPEWPTWLVSDQRHVDGRPDVMTYRSEVLTAPVRVSGAPIADIIARTTGTDGDFVVKVIDVFPQENANNPNMGGYQLAIALDIFRGRYRESFSDPSPIPAGKAQRYKFRLPTVNHVFQPGHRIMIQVQSSLFPLYDRNPQTYVPNIFNAKKADYKAATITLERGANGSRVWLPVVPVDQSAAAAQ</sequence>
<evidence type="ECO:0000259" key="3">
    <source>
        <dbReference type="SMART" id="SM00939"/>
    </source>
</evidence>
<keyword evidence="1" id="KW-0378">Hydrolase</keyword>
<dbReference type="Gene3D" id="1.10.3020.10">
    <property type="entry name" value="alpha-amino acid ester hydrolase ( Helical cap domain)"/>
    <property type="match status" value="1"/>
</dbReference>
<dbReference type="GO" id="GO:0008239">
    <property type="term" value="F:dipeptidyl-peptidase activity"/>
    <property type="evidence" value="ECO:0007669"/>
    <property type="project" value="InterPro"/>
</dbReference>
<organism evidence="4 5">
    <name type="scientific">Sphingopyxis macrogoltabida</name>
    <name type="common">Sphingomonas macrogoltabidus</name>
    <dbReference type="NCBI Taxonomy" id="33050"/>
    <lineage>
        <taxon>Bacteria</taxon>
        <taxon>Pseudomonadati</taxon>
        <taxon>Pseudomonadota</taxon>
        <taxon>Alphaproteobacteria</taxon>
        <taxon>Sphingomonadales</taxon>
        <taxon>Sphingomonadaceae</taxon>
        <taxon>Sphingopyxis</taxon>
    </lineage>
</organism>
<evidence type="ECO:0000256" key="1">
    <source>
        <dbReference type="ARBA" id="ARBA00022801"/>
    </source>
</evidence>
<dbReference type="NCBIfam" id="TIGR00976">
    <property type="entry name" value="CocE_NonD"/>
    <property type="match status" value="1"/>
</dbReference>
<gene>
    <name evidence="4" type="ORF">AN936_19700</name>
</gene>
<keyword evidence="2" id="KW-0732">Signal</keyword>
<dbReference type="Pfam" id="PF08530">
    <property type="entry name" value="PepX_C"/>
    <property type="match status" value="1"/>
</dbReference>
<dbReference type="InterPro" id="IPR013736">
    <property type="entry name" value="Xaa-Pro_dipept_C"/>
</dbReference>
<reference evidence="4 5" key="1">
    <citation type="journal article" date="2015" name="Genome Announc.">
        <title>Complete Genome Sequence of Polypropylene Glycol- and Polyethylene Glycol-Degrading Sphingopyxis macrogoltabida Strain EY-1.</title>
        <authorList>
            <person name="Ohtsubo Y."/>
            <person name="Nagata Y."/>
            <person name="Numata M."/>
            <person name="Tsuchikane K."/>
            <person name="Hosoyama A."/>
            <person name="Yamazoe A."/>
            <person name="Tsuda M."/>
            <person name="Fujita N."/>
            <person name="Kawai F."/>
        </authorList>
    </citation>
    <scope>NUCLEOTIDE SEQUENCE [LARGE SCALE GENOMIC DNA]</scope>
    <source>
        <strain evidence="4 5">EY-1</strain>
    </source>
</reference>
<feature type="signal peptide" evidence="2">
    <location>
        <begin position="1"/>
        <end position="27"/>
    </location>
</feature>
<protein>
    <submittedName>
        <fullName evidence="4">Glutaryl-7-ACA acylase</fullName>
    </submittedName>
</protein>
<dbReference type="Pfam" id="PF02129">
    <property type="entry name" value="Peptidase_S15"/>
    <property type="match status" value="1"/>
</dbReference>
<dbReference type="Gene3D" id="3.40.50.1820">
    <property type="entry name" value="alpha/beta hydrolase"/>
    <property type="match status" value="1"/>
</dbReference>
<dbReference type="EMBL" id="CP012700">
    <property type="protein sequence ID" value="ALH82503.1"/>
    <property type="molecule type" value="Genomic_DNA"/>
</dbReference>
<dbReference type="InterPro" id="IPR029058">
    <property type="entry name" value="AB_hydrolase_fold"/>
</dbReference>
<dbReference type="PATRIC" id="fig|33050.5.peg.4088"/>
<dbReference type="SUPFAM" id="SSF49785">
    <property type="entry name" value="Galactose-binding domain-like"/>
    <property type="match status" value="1"/>
</dbReference>
<dbReference type="SUPFAM" id="SSF53474">
    <property type="entry name" value="alpha/beta-Hydrolases"/>
    <property type="match status" value="1"/>
</dbReference>
<dbReference type="InterPro" id="IPR008979">
    <property type="entry name" value="Galactose-bd-like_sf"/>
</dbReference>
<dbReference type="InterPro" id="IPR050585">
    <property type="entry name" value="Xaa-Pro_dipeptidyl-ppase/CocE"/>
</dbReference>
<dbReference type="Proteomes" id="UP000058074">
    <property type="component" value="Chromosome"/>
</dbReference>
<feature type="chain" id="PRO_5006039268" evidence="2">
    <location>
        <begin position="28"/>
        <end position="657"/>
    </location>
</feature>
<proteinExistence type="predicted"/>
<name>A0A0N9V3S8_SPHMC</name>
<evidence type="ECO:0000313" key="5">
    <source>
        <dbReference type="Proteomes" id="UP000058074"/>
    </source>
</evidence>
<evidence type="ECO:0000313" key="4">
    <source>
        <dbReference type="EMBL" id="ALH82503.1"/>
    </source>
</evidence>
<dbReference type="SMART" id="SM00939">
    <property type="entry name" value="PepX_C"/>
    <property type="match status" value="1"/>
</dbReference>
<dbReference type="InterPro" id="IPR005674">
    <property type="entry name" value="CocE/Ser_esterase"/>
</dbReference>
<dbReference type="PANTHER" id="PTHR43056:SF10">
    <property type="entry name" value="COCE_NOND FAMILY, PUTATIVE (AFU_ORTHOLOGUE AFUA_7G00600)-RELATED"/>
    <property type="match status" value="1"/>
</dbReference>
<evidence type="ECO:0000256" key="2">
    <source>
        <dbReference type="SAM" id="SignalP"/>
    </source>
</evidence>
<dbReference type="PANTHER" id="PTHR43056">
    <property type="entry name" value="PEPTIDASE S9 PROLYL OLIGOPEPTIDASE"/>
    <property type="match status" value="1"/>
</dbReference>
<accession>A0A0N9V3S8</accession>